<dbReference type="Proteomes" id="UP001141806">
    <property type="component" value="Unassembled WGS sequence"/>
</dbReference>
<dbReference type="EMBL" id="JAMYWD010000012">
    <property type="protein sequence ID" value="KAJ4951415.1"/>
    <property type="molecule type" value="Genomic_DNA"/>
</dbReference>
<reference evidence="6" key="1">
    <citation type="journal article" date="2023" name="Plant J.">
        <title>The genome of the king protea, Protea cynaroides.</title>
        <authorList>
            <person name="Chang J."/>
            <person name="Duong T.A."/>
            <person name="Schoeman C."/>
            <person name="Ma X."/>
            <person name="Roodt D."/>
            <person name="Barker N."/>
            <person name="Li Z."/>
            <person name="Van de Peer Y."/>
            <person name="Mizrachi E."/>
        </authorList>
    </citation>
    <scope>NUCLEOTIDE SEQUENCE</scope>
    <source>
        <tissue evidence="6">Young leaves</tissue>
    </source>
</reference>
<evidence type="ECO:0000256" key="1">
    <source>
        <dbReference type="ARBA" id="ARBA00006153"/>
    </source>
</evidence>
<dbReference type="PANTHER" id="PTHR11014">
    <property type="entry name" value="PEPTIDASE M20 FAMILY MEMBER"/>
    <property type="match status" value="1"/>
</dbReference>
<dbReference type="GO" id="GO:0009850">
    <property type="term" value="P:auxin metabolic process"/>
    <property type="evidence" value="ECO:0007669"/>
    <property type="project" value="InterPro"/>
</dbReference>
<dbReference type="InterPro" id="IPR002933">
    <property type="entry name" value="Peptidase_M20"/>
</dbReference>
<feature type="signal peptide" evidence="4">
    <location>
        <begin position="1"/>
        <end position="23"/>
    </location>
</feature>
<keyword evidence="3" id="KW-0378">Hydrolase</keyword>
<dbReference type="NCBIfam" id="TIGR01891">
    <property type="entry name" value="amidohydrolases"/>
    <property type="match status" value="1"/>
</dbReference>
<comment type="similarity">
    <text evidence="1">Belongs to the peptidase M20 family.</text>
</comment>
<evidence type="ECO:0000256" key="2">
    <source>
        <dbReference type="ARBA" id="ARBA00022729"/>
    </source>
</evidence>
<dbReference type="CDD" id="cd08017">
    <property type="entry name" value="M20_IAA_Hyd"/>
    <property type="match status" value="1"/>
</dbReference>
<dbReference type="Pfam" id="PF01546">
    <property type="entry name" value="Peptidase_M20"/>
    <property type="match status" value="1"/>
</dbReference>
<feature type="chain" id="PRO_5040510504" description="Peptidase M20 dimerisation domain-containing protein" evidence="4">
    <location>
        <begin position="24"/>
        <end position="523"/>
    </location>
</feature>
<dbReference type="AlphaFoldDB" id="A0A9Q0GS13"/>
<dbReference type="InterPro" id="IPR017439">
    <property type="entry name" value="Amidohydrolase"/>
</dbReference>
<comment type="caution">
    <text evidence="6">The sequence shown here is derived from an EMBL/GenBank/DDBJ whole genome shotgun (WGS) entry which is preliminary data.</text>
</comment>
<evidence type="ECO:0000313" key="6">
    <source>
        <dbReference type="EMBL" id="KAJ4951415.1"/>
    </source>
</evidence>
<proteinExistence type="inferred from homology"/>
<dbReference type="SUPFAM" id="SSF55031">
    <property type="entry name" value="Bacterial exopeptidase dimerisation domain"/>
    <property type="match status" value="1"/>
</dbReference>
<dbReference type="FunFam" id="3.30.70.360:FF:000001">
    <property type="entry name" value="N-acetyldiaminopimelate deacetylase"/>
    <property type="match status" value="1"/>
</dbReference>
<organism evidence="6 7">
    <name type="scientific">Protea cynaroides</name>
    <dbReference type="NCBI Taxonomy" id="273540"/>
    <lineage>
        <taxon>Eukaryota</taxon>
        <taxon>Viridiplantae</taxon>
        <taxon>Streptophyta</taxon>
        <taxon>Embryophyta</taxon>
        <taxon>Tracheophyta</taxon>
        <taxon>Spermatophyta</taxon>
        <taxon>Magnoliopsida</taxon>
        <taxon>Proteales</taxon>
        <taxon>Proteaceae</taxon>
        <taxon>Protea</taxon>
    </lineage>
</organism>
<dbReference type="Gene3D" id="3.40.630.10">
    <property type="entry name" value="Zn peptidases"/>
    <property type="match status" value="2"/>
</dbReference>
<dbReference type="GO" id="GO:0016787">
    <property type="term" value="F:hydrolase activity"/>
    <property type="evidence" value="ECO:0007669"/>
    <property type="project" value="UniProtKB-KW"/>
</dbReference>
<protein>
    <recommendedName>
        <fullName evidence="5">Peptidase M20 dimerisation domain-containing protein</fullName>
    </recommendedName>
</protein>
<gene>
    <name evidence="6" type="ORF">NE237_028247</name>
</gene>
<dbReference type="Gene3D" id="3.30.70.360">
    <property type="match status" value="1"/>
</dbReference>
<evidence type="ECO:0000256" key="4">
    <source>
        <dbReference type="SAM" id="SignalP"/>
    </source>
</evidence>
<dbReference type="OrthoDB" id="6119954at2759"/>
<keyword evidence="2 4" id="KW-0732">Signal</keyword>
<dbReference type="PANTHER" id="PTHR11014:SF140">
    <property type="entry name" value="IAA-AMINO ACID HYDROLASE ILR1-LIKE 3"/>
    <property type="match status" value="1"/>
</dbReference>
<accession>A0A9Q0GS13</accession>
<dbReference type="InterPro" id="IPR036264">
    <property type="entry name" value="Bact_exopeptidase_dim_dom"/>
</dbReference>
<dbReference type="InterPro" id="IPR011650">
    <property type="entry name" value="Peptidase_M20_dimer"/>
</dbReference>
<keyword evidence="7" id="KW-1185">Reference proteome</keyword>
<dbReference type="InterPro" id="IPR044757">
    <property type="entry name" value="ILR1-like_Hyd"/>
</dbReference>
<sequence>MLVRSFLTFFLAVLPLSVDFSFSELHGNFHESYSRELMDSALRDKDWLISVRREIHENPELRFQEHNTSALIRRELDRLGVSYSFPFAKTGVVALIGSGSPPVVALRADMDALPLQELVDWEHKSKINGKMHGCGHDAHVTMLLGAAKLLNQRKHHLQGTVRLVFQPAEEGGAGASHMIREGALGEAEAIFGMHVNYLNPTGSLDSIAGPALAAGCVFEAKIEGKGGHAAMPQMNVDPVLAASSSILSLQHLISREVDPLDSQVVSVTYVRGGSTLNVIPSYVEFGGTLRSLTTDGLHRLQKRVKEVIEQQASVHRCKALFDLKEEVHPMYPAVTNDERLHEHVKRVGKLLLGPKNVMIGRKVMAGPVDFLSAVLPLSVASSFSELHGNFHELYSRELMDSALRDRDWLSSVRREIHENPELRFQEHKTSALIRREFDRLGVSYSFPFAKTGVVALIGSGSPPVVALRADMDALPLQELVEWEHKSKIDGKTHAHVTMLLEAAKLLNQRKHHLQKRVVLEHLI</sequence>
<dbReference type="SUPFAM" id="SSF53187">
    <property type="entry name" value="Zn-dependent exopeptidases"/>
    <property type="match status" value="2"/>
</dbReference>
<evidence type="ECO:0000313" key="7">
    <source>
        <dbReference type="Proteomes" id="UP001141806"/>
    </source>
</evidence>
<dbReference type="Pfam" id="PF07687">
    <property type="entry name" value="M20_dimer"/>
    <property type="match status" value="1"/>
</dbReference>
<evidence type="ECO:0000256" key="3">
    <source>
        <dbReference type="ARBA" id="ARBA00022801"/>
    </source>
</evidence>
<name>A0A9Q0GS13_9MAGN</name>
<feature type="domain" description="Peptidase M20 dimerisation" evidence="5">
    <location>
        <begin position="218"/>
        <end position="312"/>
    </location>
</feature>
<evidence type="ECO:0000259" key="5">
    <source>
        <dbReference type="Pfam" id="PF07687"/>
    </source>
</evidence>